<evidence type="ECO:0000256" key="6">
    <source>
        <dbReference type="SAM" id="SignalP"/>
    </source>
</evidence>
<dbReference type="PANTHER" id="PTHR24271:SF80">
    <property type="entry name" value="GRANZYME 3, TANDEM DUPLICATE 1-RELATED"/>
    <property type="match status" value="1"/>
</dbReference>
<dbReference type="EC" id="3.4.21.4" evidence="5"/>
<comment type="catalytic activity">
    <reaction evidence="4">
        <text>Preferential cleavage: Arg-|-Xaa, Lys-|-Xaa.</text>
        <dbReference type="EC" id="3.4.21.4"/>
    </reaction>
</comment>
<evidence type="ECO:0000313" key="8">
    <source>
        <dbReference type="EMBL" id="KAL0985524.1"/>
    </source>
</evidence>
<dbReference type="AlphaFoldDB" id="A0ABD0X2S6"/>
<dbReference type="CDD" id="cd00190">
    <property type="entry name" value="Tryp_SPc"/>
    <property type="match status" value="1"/>
</dbReference>
<gene>
    <name evidence="8" type="ORF">UPYG_G00158010</name>
</gene>
<dbReference type="SUPFAM" id="SSF50494">
    <property type="entry name" value="Trypsin-like serine proteases"/>
    <property type="match status" value="1"/>
</dbReference>
<dbReference type="FunFam" id="2.40.10.10:FF:000005">
    <property type="entry name" value="Serine protease 37"/>
    <property type="match status" value="1"/>
</dbReference>
<dbReference type="InterPro" id="IPR001254">
    <property type="entry name" value="Trypsin_dom"/>
</dbReference>
<protein>
    <recommendedName>
        <fullName evidence="5">trypsin</fullName>
        <ecNumber evidence="5">3.4.21.4</ecNumber>
    </recommendedName>
</protein>
<dbReference type="InterPro" id="IPR009003">
    <property type="entry name" value="Peptidase_S1_PA"/>
</dbReference>
<dbReference type="SMART" id="SM00020">
    <property type="entry name" value="Tryp_SPc"/>
    <property type="match status" value="1"/>
</dbReference>
<comment type="caution">
    <text evidence="8">The sequence shown here is derived from an EMBL/GenBank/DDBJ whole genome shotgun (WGS) entry which is preliminary data.</text>
</comment>
<evidence type="ECO:0000256" key="3">
    <source>
        <dbReference type="ARBA" id="ARBA00023157"/>
    </source>
</evidence>
<dbReference type="Pfam" id="PF00089">
    <property type="entry name" value="Trypsin"/>
    <property type="match status" value="1"/>
</dbReference>
<keyword evidence="2" id="KW-0865">Zymogen</keyword>
<evidence type="ECO:0000256" key="1">
    <source>
        <dbReference type="ARBA" id="ARBA00004239"/>
    </source>
</evidence>
<comment type="subcellular location">
    <subcellularLocation>
        <location evidence="1">Secreted</location>
        <location evidence="1">Extracellular space</location>
    </subcellularLocation>
</comment>
<evidence type="ECO:0000256" key="2">
    <source>
        <dbReference type="ARBA" id="ARBA00023145"/>
    </source>
</evidence>
<dbReference type="InterPro" id="IPR001314">
    <property type="entry name" value="Peptidase_S1A"/>
</dbReference>
<dbReference type="GO" id="GO:0004252">
    <property type="term" value="F:serine-type endopeptidase activity"/>
    <property type="evidence" value="ECO:0007669"/>
    <property type="project" value="UniProtKB-EC"/>
</dbReference>
<evidence type="ECO:0000313" key="9">
    <source>
        <dbReference type="Proteomes" id="UP001557470"/>
    </source>
</evidence>
<proteinExistence type="predicted"/>
<keyword evidence="9" id="KW-1185">Reference proteome</keyword>
<feature type="chain" id="PRO_5044801450" description="trypsin" evidence="6">
    <location>
        <begin position="18"/>
        <end position="214"/>
    </location>
</feature>
<feature type="non-terminal residue" evidence="8">
    <location>
        <position position="214"/>
    </location>
</feature>
<dbReference type="PANTHER" id="PTHR24271">
    <property type="entry name" value="KALLIKREIN-RELATED"/>
    <property type="match status" value="1"/>
</dbReference>
<dbReference type="InterPro" id="IPR043504">
    <property type="entry name" value="Peptidase_S1_PA_chymotrypsin"/>
</dbReference>
<reference evidence="8 9" key="1">
    <citation type="submission" date="2024-06" db="EMBL/GenBank/DDBJ databases">
        <authorList>
            <person name="Pan Q."/>
            <person name="Wen M."/>
            <person name="Jouanno E."/>
            <person name="Zahm M."/>
            <person name="Klopp C."/>
            <person name="Cabau C."/>
            <person name="Louis A."/>
            <person name="Berthelot C."/>
            <person name="Parey E."/>
            <person name="Roest Crollius H."/>
            <person name="Montfort J."/>
            <person name="Robinson-Rechavi M."/>
            <person name="Bouchez O."/>
            <person name="Lampietro C."/>
            <person name="Lopez Roques C."/>
            <person name="Donnadieu C."/>
            <person name="Postlethwait J."/>
            <person name="Bobe J."/>
            <person name="Verreycken H."/>
            <person name="Guiguen Y."/>
        </authorList>
    </citation>
    <scope>NUCLEOTIDE SEQUENCE [LARGE SCALE GENOMIC DNA]</scope>
    <source>
        <strain evidence="8">Up_M1</strain>
        <tissue evidence="8">Testis</tissue>
    </source>
</reference>
<sequence length="214" mass="24233">MFQYLIIMLHLMSSTGASQSGIVGGKEAKPHSRPYMVSVQHNKQHHVCGGVLIHKDFVLTSAHCLRDAYPLTVLLGAHNNQNKERTWQKIQVARYHRHPLHQNITQTTYDIMLLKLKTTAQLNKDVRVIGLSEKHIKPDTRCCVAGWGKTNSKNEYGSDVLMEAEVTVESNSECKKWWQYYFYSDQMICTKTNGGKGFCQGDSGGPLICENKVH</sequence>
<evidence type="ECO:0000256" key="5">
    <source>
        <dbReference type="ARBA" id="ARBA00038868"/>
    </source>
</evidence>
<evidence type="ECO:0000256" key="4">
    <source>
        <dbReference type="ARBA" id="ARBA00036320"/>
    </source>
</evidence>
<dbReference type="PRINTS" id="PR00722">
    <property type="entry name" value="CHYMOTRYPSIN"/>
</dbReference>
<dbReference type="PROSITE" id="PS50240">
    <property type="entry name" value="TRYPSIN_DOM"/>
    <property type="match status" value="1"/>
</dbReference>
<name>A0ABD0X2S6_UMBPY</name>
<keyword evidence="6" id="KW-0732">Signal</keyword>
<organism evidence="8 9">
    <name type="scientific">Umbra pygmaea</name>
    <name type="common">Eastern mudminnow</name>
    <dbReference type="NCBI Taxonomy" id="75934"/>
    <lineage>
        <taxon>Eukaryota</taxon>
        <taxon>Metazoa</taxon>
        <taxon>Chordata</taxon>
        <taxon>Craniata</taxon>
        <taxon>Vertebrata</taxon>
        <taxon>Euteleostomi</taxon>
        <taxon>Actinopterygii</taxon>
        <taxon>Neopterygii</taxon>
        <taxon>Teleostei</taxon>
        <taxon>Protacanthopterygii</taxon>
        <taxon>Esociformes</taxon>
        <taxon>Umbridae</taxon>
        <taxon>Umbra</taxon>
    </lineage>
</organism>
<accession>A0ABD0X2S6</accession>
<feature type="signal peptide" evidence="6">
    <location>
        <begin position="1"/>
        <end position="17"/>
    </location>
</feature>
<evidence type="ECO:0000259" key="7">
    <source>
        <dbReference type="PROSITE" id="PS50240"/>
    </source>
</evidence>
<dbReference type="EMBL" id="JAGEUA010000004">
    <property type="protein sequence ID" value="KAL0985524.1"/>
    <property type="molecule type" value="Genomic_DNA"/>
</dbReference>
<dbReference type="Proteomes" id="UP001557470">
    <property type="component" value="Unassembled WGS sequence"/>
</dbReference>
<feature type="domain" description="Peptidase S1" evidence="7">
    <location>
        <begin position="22"/>
        <end position="214"/>
    </location>
</feature>
<keyword evidence="3" id="KW-1015">Disulfide bond</keyword>
<dbReference type="GO" id="GO:0005576">
    <property type="term" value="C:extracellular region"/>
    <property type="evidence" value="ECO:0007669"/>
    <property type="project" value="UniProtKB-SubCell"/>
</dbReference>
<dbReference type="Gene3D" id="2.40.10.10">
    <property type="entry name" value="Trypsin-like serine proteases"/>
    <property type="match status" value="1"/>
</dbReference>